<dbReference type="SUPFAM" id="SSF141091">
    <property type="entry name" value="L21p-like"/>
    <property type="match status" value="1"/>
</dbReference>
<dbReference type="NCBIfam" id="TIGR00061">
    <property type="entry name" value="L21"/>
    <property type="match status" value="1"/>
</dbReference>
<evidence type="ECO:0000313" key="6">
    <source>
        <dbReference type="EMBL" id="OGM98651.1"/>
    </source>
</evidence>
<dbReference type="InterPro" id="IPR001787">
    <property type="entry name" value="Ribosomal_bL21"/>
</dbReference>
<comment type="caution">
    <text evidence="6">The sequence shown here is derived from an EMBL/GenBank/DDBJ whole genome shotgun (WGS) entry which is preliminary data.</text>
</comment>
<keyword evidence="2 4" id="KW-0689">Ribosomal protein</keyword>
<comment type="similarity">
    <text evidence="1 4 5">Belongs to the bacterial ribosomal protein bL21 family.</text>
</comment>
<comment type="function">
    <text evidence="4 5">This protein binds to 23S rRNA in the presence of protein L20.</text>
</comment>
<accession>A0A1F8ECM6</accession>
<evidence type="ECO:0000256" key="1">
    <source>
        <dbReference type="ARBA" id="ARBA00008563"/>
    </source>
</evidence>
<dbReference type="GO" id="GO:0005840">
    <property type="term" value="C:ribosome"/>
    <property type="evidence" value="ECO:0007669"/>
    <property type="project" value="UniProtKB-KW"/>
</dbReference>
<dbReference type="InterPro" id="IPR028909">
    <property type="entry name" value="bL21-like"/>
</dbReference>
<dbReference type="PANTHER" id="PTHR21349">
    <property type="entry name" value="50S RIBOSOMAL PROTEIN L21"/>
    <property type="match status" value="1"/>
</dbReference>
<keyword evidence="4 5" id="KW-0699">rRNA-binding</keyword>
<evidence type="ECO:0000256" key="4">
    <source>
        <dbReference type="HAMAP-Rule" id="MF_01363"/>
    </source>
</evidence>
<dbReference type="HAMAP" id="MF_01363">
    <property type="entry name" value="Ribosomal_bL21"/>
    <property type="match status" value="1"/>
</dbReference>
<dbReference type="Pfam" id="PF00829">
    <property type="entry name" value="Ribosomal_L21p"/>
    <property type="match status" value="1"/>
</dbReference>
<dbReference type="GO" id="GO:0003735">
    <property type="term" value="F:structural constituent of ribosome"/>
    <property type="evidence" value="ECO:0007669"/>
    <property type="project" value="InterPro"/>
</dbReference>
<dbReference type="PANTHER" id="PTHR21349:SF0">
    <property type="entry name" value="LARGE RIBOSOMAL SUBUNIT PROTEIN BL21M"/>
    <property type="match status" value="1"/>
</dbReference>
<name>A0A1F8ECM6_9BACT</name>
<dbReference type="GO" id="GO:0019843">
    <property type="term" value="F:rRNA binding"/>
    <property type="evidence" value="ECO:0007669"/>
    <property type="project" value="UniProtKB-UniRule"/>
</dbReference>
<proteinExistence type="inferred from homology"/>
<comment type="subunit">
    <text evidence="4">Part of the 50S ribosomal subunit. Contacts protein L20.</text>
</comment>
<protein>
    <recommendedName>
        <fullName evidence="4">Large ribosomal subunit protein bL21</fullName>
    </recommendedName>
</protein>
<keyword evidence="4 5" id="KW-0694">RNA-binding</keyword>
<keyword evidence="3 4" id="KW-0687">Ribonucleoprotein</keyword>
<organism evidence="6 7">
    <name type="scientific">Candidatus Yanofskybacteria bacterium RIFCSPHIGHO2_01_FULL_41_26</name>
    <dbReference type="NCBI Taxonomy" id="1802661"/>
    <lineage>
        <taxon>Bacteria</taxon>
        <taxon>Candidatus Yanofskyibacteriota</taxon>
    </lineage>
</organism>
<gene>
    <name evidence="4" type="primary">rplU</name>
    <name evidence="6" type="ORF">A2649_00615</name>
</gene>
<evidence type="ECO:0000256" key="2">
    <source>
        <dbReference type="ARBA" id="ARBA00022980"/>
    </source>
</evidence>
<evidence type="ECO:0000256" key="3">
    <source>
        <dbReference type="ARBA" id="ARBA00023274"/>
    </source>
</evidence>
<dbReference type="GO" id="GO:1990904">
    <property type="term" value="C:ribonucleoprotein complex"/>
    <property type="evidence" value="ECO:0007669"/>
    <property type="project" value="UniProtKB-KW"/>
</dbReference>
<dbReference type="STRING" id="1802661.A2649_00615"/>
<dbReference type="Proteomes" id="UP000176893">
    <property type="component" value="Unassembled WGS sequence"/>
</dbReference>
<reference evidence="6 7" key="1">
    <citation type="journal article" date="2016" name="Nat. Commun.">
        <title>Thousands of microbial genomes shed light on interconnected biogeochemical processes in an aquifer system.</title>
        <authorList>
            <person name="Anantharaman K."/>
            <person name="Brown C.T."/>
            <person name="Hug L.A."/>
            <person name="Sharon I."/>
            <person name="Castelle C.J."/>
            <person name="Probst A.J."/>
            <person name="Thomas B.C."/>
            <person name="Singh A."/>
            <person name="Wilkins M.J."/>
            <person name="Karaoz U."/>
            <person name="Brodie E.L."/>
            <person name="Williams K.H."/>
            <person name="Hubbard S.S."/>
            <person name="Banfield J.F."/>
        </authorList>
    </citation>
    <scope>NUCLEOTIDE SEQUENCE [LARGE SCALE GENOMIC DNA]</scope>
</reference>
<evidence type="ECO:0000256" key="5">
    <source>
        <dbReference type="RuleBase" id="RU000562"/>
    </source>
</evidence>
<evidence type="ECO:0000313" key="7">
    <source>
        <dbReference type="Proteomes" id="UP000176893"/>
    </source>
</evidence>
<dbReference type="AlphaFoldDB" id="A0A1F8ECM6"/>
<dbReference type="InterPro" id="IPR036164">
    <property type="entry name" value="bL21-like_sf"/>
</dbReference>
<dbReference type="GO" id="GO:0005737">
    <property type="term" value="C:cytoplasm"/>
    <property type="evidence" value="ECO:0007669"/>
    <property type="project" value="UniProtKB-ARBA"/>
</dbReference>
<sequence>MTFAVIKTGGKQYKVAEGDVLRVEKLASIDGSASGGEGGDVVFEDVLLVVNGEVRLGKPIVSGAKVTAKILEEGKSKKKMVFKYKSKTRQHKKKGHRQPYTKIQITKIIA</sequence>
<dbReference type="EMBL" id="MGJB01000011">
    <property type="protein sequence ID" value="OGM98651.1"/>
    <property type="molecule type" value="Genomic_DNA"/>
</dbReference>
<dbReference type="GO" id="GO:0006412">
    <property type="term" value="P:translation"/>
    <property type="evidence" value="ECO:0007669"/>
    <property type="project" value="UniProtKB-UniRule"/>
</dbReference>